<sequence>LSLAQYHGKSPIPEFADRPRWAVADAVVQSECRRAGIRRYINAQGQQRKEIALASEAPAPAAKKPPDAQRPPPGGGCLARSFSGSGGGGGCSYHLVGCGAAASRRRLKEVNMSGRVVDFDGRALPRRSLRLIALAAAKAPTAEASKAKEPVAVAKKPVAKNPAAKKAVAQKPLAKAKAKKLSQAKKPVAKKPAAKKPVAQKPLAKARVKKLSQAKKPVAKKPAAKKPVAAKKDVAQKPLAKAKAKKLSQAKKPVAKKHAAKKSVAKTAVDRLLAKAAAKGTSVQTNNNITPNRNQPEVLQQMFGSLLLNVYRLGRSSSPGLQTPDLAEIVRSIPPPMTPPLG</sequence>
<dbReference type="GO" id="GO:0030527">
    <property type="term" value="F:structural constituent of chromatin"/>
    <property type="evidence" value="ECO:0007669"/>
    <property type="project" value="InterPro"/>
</dbReference>
<evidence type="ECO:0000313" key="3">
    <source>
        <dbReference type="Proteomes" id="UP000654075"/>
    </source>
</evidence>
<keyword evidence="3" id="KW-1185">Reference proteome</keyword>
<dbReference type="Pfam" id="PF07382">
    <property type="entry name" value="HC2"/>
    <property type="match status" value="1"/>
</dbReference>
<dbReference type="GO" id="GO:0030261">
    <property type="term" value="P:chromosome condensation"/>
    <property type="evidence" value="ECO:0007669"/>
    <property type="project" value="InterPro"/>
</dbReference>
<feature type="compositionally biased region" description="Basic residues" evidence="1">
    <location>
        <begin position="240"/>
        <end position="264"/>
    </location>
</feature>
<feature type="region of interest" description="Disordered" evidence="1">
    <location>
        <begin position="143"/>
        <end position="266"/>
    </location>
</feature>
<gene>
    <name evidence="2" type="ORF">PGLA1383_LOCUS44204</name>
</gene>
<comment type="caution">
    <text evidence="2">The sequence shown here is derived from an EMBL/GenBank/DDBJ whole genome shotgun (WGS) entry which is preliminary data.</text>
</comment>
<dbReference type="GO" id="GO:0003677">
    <property type="term" value="F:DNA binding"/>
    <property type="evidence" value="ECO:0007669"/>
    <property type="project" value="InterPro"/>
</dbReference>
<evidence type="ECO:0000256" key="1">
    <source>
        <dbReference type="SAM" id="MobiDB-lite"/>
    </source>
</evidence>
<evidence type="ECO:0000313" key="2">
    <source>
        <dbReference type="EMBL" id="CAE8627431.1"/>
    </source>
</evidence>
<feature type="compositionally biased region" description="Basic residues" evidence="1">
    <location>
        <begin position="174"/>
        <end position="194"/>
    </location>
</feature>
<feature type="compositionally biased region" description="Low complexity" evidence="1">
    <location>
        <begin position="52"/>
        <end position="62"/>
    </location>
</feature>
<feature type="region of interest" description="Disordered" evidence="1">
    <location>
        <begin position="51"/>
        <end position="80"/>
    </location>
</feature>
<feature type="compositionally biased region" description="Low complexity" evidence="1">
    <location>
        <begin position="143"/>
        <end position="173"/>
    </location>
</feature>
<feature type="non-terminal residue" evidence="2">
    <location>
        <position position="342"/>
    </location>
</feature>
<organism evidence="2 3">
    <name type="scientific">Polarella glacialis</name>
    <name type="common">Dinoflagellate</name>
    <dbReference type="NCBI Taxonomy" id="89957"/>
    <lineage>
        <taxon>Eukaryota</taxon>
        <taxon>Sar</taxon>
        <taxon>Alveolata</taxon>
        <taxon>Dinophyceae</taxon>
        <taxon>Suessiales</taxon>
        <taxon>Suessiaceae</taxon>
        <taxon>Polarella</taxon>
    </lineage>
</organism>
<name>A0A813GQ61_POLGL</name>
<dbReference type="InterPro" id="IPR009970">
    <property type="entry name" value="HC2"/>
</dbReference>
<protein>
    <submittedName>
        <fullName evidence="2">Uncharacterized protein</fullName>
    </submittedName>
</protein>
<dbReference type="Proteomes" id="UP000654075">
    <property type="component" value="Unassembled WGS sequence"/>
</dbReference>
<dbReference type="EMBL" id="CAJNNV010029182">
    <property type="protein sequence ID" value="CAE8627431.1"/>
    <property type="molecule type" value="Genomic_DNA"/>
</dbReference>
<dbReference type="AlphaFoldDB" id="A0A813GQ61"/>
<reference evidence="2" key="1">
    <citation type="submission" date="2021-02" db="EMBL/GenBank/DDBJ databases">
        <authorList>
            <person name="Dougan E. K."/>
            <person name="Rhodes N."/>
            <person name="Thang M."/>
            <person name="Chan C."/>
        </authorList>
    </citation>
    <scope>NUCLEOTIDE SEQUENCE</scope>
</reference>
<proteinExistence type="predicted"/>
<feature type="compositionally biased region" description="Basic residues" evidence="1">
    <location>
        <begin position="204"/>
        <end position="224"/>
    </location>
</feature>
<accession>A0A813GQ61</accession>